<gene>
    <name evidence="2" type="ORF">AVDCRST_MAG57-3408</name>
</gene>
<feature type="compositionally biased region" description="Low complexity" evidence="1">
    <location>
        <begin position="65"/>
        <end position="84"/>
    </location>
</feature>
<name>A0A6J4JBV8_9ACTN</name>
<dbReference type="EMBL" id="CADCTI010000277">
    <property type="protein sequence ID" value="CAA9274676.1"/>
    <property type="molecule type" value="Genomic_DNA"/>
</dbReference>
<sequence length="141" mass="15225">GHRPADRGRQGRRPGRPPGRGADRVQPRDLGRAGAGRVHGEGRGRRGRVGGRPQRLDLGHLCRHLPGLGTRGPPRWRGRGTPAGRRGGGGPRARVHADRRLVVHVPGARVLRAARFRGDRPDRGAADRGSGRRPPRQAAEL</sequence>
<evidence type="ECO:0000256" key="1">
    <source>
        <dbReference type="SAM" id="MobiDB-lite"/>
    </source>
</evidence>
<feature type="region of interest" description="Disordered" evidence="1">
    <location>
        <begin position="113"/>
        <end position="141"/>
    </location>
</feature>
<feature type="region of interest" description="Disordered" evidence="1">
    <location>
        <begin position="1"/>
        <end position="98"/>
    </location>
</feature>
<dbReference type="AlphaFoldDB" id="A0A6J4JBV8"/>
<evidence type="ECO:0000313" key="2">
    <source>
        <dbReference type="EMBL" id="CAA9274676.1"/>
    </source>
</evidence>
<accession>A0A6J4JBV8</accession>
<organism evidence="2">
    <name type="scientific">uncultured Blastococcus sp</name>
    <dbReference type="NCBI Taxonomy" id="217144"/>
    <lineage>
        <taxon>Bacteria</taxon>
        <taxon>Bacillati</taxon>
        <taxon>Actinomycetota</taxon>
        <taxon>Actinomycetes</taxon>
        <taxon>Geodermatophilales</taxon>
        <taxon>Geodermatophilaceae</taxon>
        <taxon>Blastococcus</taxon>
        <taxon>environmental samples</taxon>
    </lineage>
</organism>
<feature type="non-terminal residue" evidence="2">
    <location>
        <position position="1"/>
    </location>
</feature>
<feature type="non-terminal residue" evidence="2">
    <location>
        <position position="141"/>
    </location>
</feature>
<feature type="compositionally biased region" description="Basic and acidic residues" evidence="1">
    <location>
        <begin position="21"/>
        <end position="31"/>
    </location>
</feature>
<proteinExistence type="predicted"/>
<feature type="compositionally biased region" description="Basic and acidic residues" evidence="1">
    <location>
        <begin position="116"/>
        <end position="130"/>
    </location>
</feature>
<reference evidence="2" key="1">
    <citation type="submission" date="2020-02" db="EMBL/GenBank/DDBJ databases">
        <authorList>
            <person name="Meier V. D."/>
        </authorList>
    </citation>
    <scope>NUCLEOTIDE SEQUENCE</scope>
    <source>
        <strain evidence="2">AVDCRST_MAG57</strain>
    </source>
</reference>
<protein>
    <submittedName>
        <fullName evidence="2">Uncharacterized protein</fullName>
    </submittedName>
</protein>